<feature type="transmembrane region" description="Helical" evidence="9">
    <location>
        <begin position="232"/>
        <end position="252"/>
    </location>
</feature>
<feature type="transmembrane region" description="Helical" evidence="9">
    <location>
        <begin position="179"/>
        <end position="198"/>
    </location>
</feature>
<feature type="transmembrane region" description="Helical" evidence="9">
    <location>
        <begin position="264"/>
        <end position="288"/>
    </location>
</feature>
<dbReference type="AlphaFoldDB" id="A0A212IZJ5"/>
<comment type="subcellular location">
    <subcellularLocation>
        <location evidence="1">Cell membrane</location>
        <topology evidence="1">Multi-pass membrane protein</topology>
    </subcellularLocation>
</comment>
<dbReference type="GO" id="GO:0005886">
    <property type="term" value="C:plasma membrane"/>
    <property type="evidence" value="ECO:0007669"/>
    <property type="project" value="UniProtKB-SubCell"/>
</dbReference>
<sequence length="353" mass="37014">MERLNQQSPLKRFLGMRGMGAALTAFGGFIVIYLAFGFINMKVFSLDNVLNLLRSMSKYLLIGIGQSYVLITGNIDLSIGSVVGMSAMISATLMAGGVPVLPAILITLVCCLAVGVVNGILVGKFQLPPFIATLGTMFVARGVAYMVNGNRNTNAISSGIGKEAGDAFQSFFYYGTTAFLYNTFWIALALFVVFFFLLSKTRTGRHIYAVGSNVDAAKLSGVNVVGTVTKTYLVSAFCSFVVGLILCAQAGMGNMEAGNMYEMYGVAAGVIGGVSPLGGTGLLLGTLAGAAVWQTLENGLSMITAPVGIQRIVIGVIVVFAVLLDVVVRKGAFTKRISSMKHIGTDAAAADPK</sequence>
<proteinExistence type="predicted"/>
<dbReference type="InterPro" id="IPR001851">
    <property type="entry name" value="ABC_transp_permease"/>
</dbReference>
<evidence type="ECO:0000256" key="7">
    <source>
        <dbReference type="ARBA" id="ARBA00023136"/>
    </source>
</evidence>
<keyword evidence="2" id="KW-0813">Transport</keyword>
<evidence type="ECO:0000256" key="3">
    <source>
        <dbReference type="ARBA" id="ARBA00022475"/>
    </source>
</evidence>
<gene>
    <name evidence="10" type="ORF">KL86CLO1_10270</name>
</gene>
<organism evidence="10">
    <name type="scientific">uncultured Eubacteriales bacterium</name>
    <dbReference type="NCBI Taxonomy" id="172733"/>
    <lineage>
        <taxon>Bacteria</taxon>
        <taxon>Bacillati</taxon>
        <taxon>Bacillota</taxon>
        <taxon>Clostridia</taxon>
        <taxon>Eubacteriales</taxon>
        <taxon>environmental samples</taxon>
    </lineage>
</organism>
<dbReference type="Pfam" id="PF02653">
    <property type="entry name" value="BPD_transp_2"/>
    <property type="match status" value="1"/>
</dbReference>
<dbReference type="GO" id="GO:0022857">
    <property type="term" value="F:transmembrane transporter activity"/>
    <property type="evidence" value="ECO:0007669"/>
    <property type="project" value="InterPro"/>
</dbReference>
<evidence type="ECO:0000256" key="5">
    <source>
        <dbReference type="ARBA" id="ARBA00022692"/>
    </source>
</evidence>
<keyword evidence="3" id="KW-1003">Cell membrane</keyword>
<feature type="transmembrane region" description="Helical" evidence="9">
    <location>
        <begin position="59"/>
        <end position="79"/>
    </location>
</feature>
<keyword evidence="6 9" id="KW-1133">Transmembrane helix</keyword>
<dbReference type="PANTHER" id="PTHR32196">
    <property type="entry name" value="ABC TRANSPORTER PERMEASE PROTEIN YPHD-RELATED-RELATED"/>
    <property type="match status" value="1"/>
</dbReference>
<feature type="transmembrane region" description="Helical" evidence="9">
    <location>
        <begin position="100"/>
        <end position="121"/>
    </location>
</feature>
<dbReference type="CDD" id="cd06579">
    <property type="entry name" value="TM_PBP1_transp_AraH_like"/>
    <property type="match status" value="1"/>
</dbReference>
<dbReference type="PANTHER" id="PTHR32196:SF71">
    <property type="entry name" value="AUTOINDUCER 2 IMPORT SYSTEM PERMEASE PROTEIN LSRD"/>
    <property type="match status" value="1"/>
</dbReference>
<evidence type="ECO:0000256" key="6">
    <source>
        <dbReference type="ARBA" id="ARBA00022989"/>
    </source>
</evidence>
<feature type="transmembrane region" description="Helical" evidence="9">
    <location>
        <begin position="21"/>
        <end position="39"/>
    </location>
</feature>
<evidence type="ECO:0000256" key="1">
    <source>
        <dbReference type="ARBA" id="ARBA00004651"/>
    </source>
</evidence>
<dbReference type="EMBL" id="FLUN01000001">
    <property type="protein sequence ID" value="SBV92610.1"/>
    <property type="molecule type" value="Genomic_DNA"/>
</dbReference>
<keyword evidence="5 9" id="KW-0812">Transmembrane</keyword>
<name>A0A212IZJ5_9FIRM</name>
<evidence type="ECO:0000256" key="8">
    <source>
        <dbReference type="ARBA" id="ARBA00039381"/>
    </source>
</evidence>
<feature type="transmembrane region" description="Helical" evidence="9">
    <location>
        <begin position="127"/>
        <end position="147"/>
    </location>
</feature>
<accession>A0A212IZJ5</accession>
<protein>
    <recommendedName>
        <fullName evidence="8">Autoinducer 2 import system permease protein LsrD</fullName>
    </recommendedName>
</protein>
<reference evidence="10" key="1">
    <citation type="submission" date="2016-04" db="EMBL/GenBank/DDBJ databases">
        <authorList>
            <person name="Evans L.H."/>
            <person name="Alamgir A."/>
            <person name="Owens N."/>
            <person name="Weber N.D."/>
            <person name="Virtaneva K."/>
            <person name="Barbian K."/>
            <person name="Babar A."/>
            <person name="Rosenke K."/>
        </authorList>
    </citation>
    <scope>NUCLEOTIDE SEQUENCE</scope>
    <source>
        <strain evidence="10">86</strain>
    </source>
</reference>
<keyword evidence="7 9" id="KW-0472">Membrane</keyword>
<evidence type="ECO:0000256" key="4">
    <source>
        <dbReference type="ARBA" id="ARBA00022519"/>
    </source>
</evidence>
<evidence type="ECO:0000256" key="2">
    <source>
        <dbReference type="ARBA" id="ARBA00022448"/>
    </source>
</evidence>
<evidence type="ECO:0000313" key="10">
    <source>
        <dbReference type="EMBL" id="SBV92610.1"/>
    </source>
</evidence>
<feature type="transmembrane region" description="Helical" evidence="9">
    <location>
        <begin position="308"/>
        <end position="328"/>
    </location>
</feature>
<keyword evidence="4" id="KW-0997">Cell inner membrane</keyword>
<evidence type="ECO:0000256" key="9">
    <source>
        <dbReference type="SAM" id="Phobius"/>
    </source>
</evidence>